<evidence type="ECO:0000313" key="4">
    <source>
        <dbReference type="Proteomes" id="UP001633002"/>
    </source>
</evidence>
<proteinExistence type="inferred from homology"/>
<evidence type="ECO:0000256" key="2">
    <source>
        <dbReference type="SAM" id="MobiDB-lite"/>
    </source>
</evidence>
<dbReference type="Proteomes" id="UP001633002">
    <property type="component" value="Unassembled WGS sequence"/>
</dbReference>
<name>A0ABD3HVR0_9MARC</name>
<feature type="compositionally biased region" description="Basic and acidic residues" evidence="2">
    <location>
        <begin position="30"/>
        <end position="85"/>
    </location>
</feature>
<organism evidence="3 4">
    <name type="scientific">Riccia sorocarpa</name>
    <dbReference type="NCBI Taxonomy" id="122646"/>
    <lineage>
        <taxon>Eukaryota</taxon>
        <taxon>Viridiplantae</taxon>
        <taxon>Streptophyta</taxon>
        <taxon>Embryophyta</taxon>
        <taxon>Marchantiophyta</taxon>
        <taxon>Marchantiopsida</taxon>
        <taxon>Marchantiidae</taxon>
        <taxon>Marchantiales</taxon>
        <taxon>Ricciaceae</taxon>
        <taxon>Riccia</taxon>
    </lineage>
</organism>
<dbReference type="AlphaFoldDB" id="A0ABD3HVR0"/>
<evidence type="ECO:0000313" key="3">
    <source>
        <dbReference type="EMBL" id="KAL3694175.1"/>
    </source>
</evidence>
<accession>A0ABD3HVR0</accession>
<evidence type="ECO:0000256" key="1">
    <source>
        <dbReference type="ARBA" id="ARBA00010975"/>
    </source>
</evidence>
<dbReference type="EMBL" id="JBJQOH010000003">
    <property type="protein sequence ID" value="KAL3694175.1"/>
    <property type="molecule type" value="Genomic_DNA"/>
</dbReference>
<reference evidence="3 4" key="1">
    <citation type="submission" date="2024-09" db="EMBL/GenBank/DDBJ databases">
        <title>Chromosome-scale assembly of Riccia sorocarpa.</title>
        <authorList>
            <person name="Paukszto L."/>
        </authorList>
    </citation>
    <scope>NUCLEOTIDE SEQUENCE [LARGE SCALE GENOMIC DNA]</scope>
    <source>
        <strain evidence="3">LP-2024</strain>
        <tissue evidence="3">Aerial parts of the thallus</tissue>
    </source>
</reference>
<comment type="caution">
    <text evidence="3">The sequence shown here is derived from an EMBL/GenBank/DDBJ whole genome shotgun (WGS) entry which is preliminary data.</text>
</comment>
<dbReference type="InterPro" id="IPR005513">
    <property type="entry name" value="LEA_1"/>
</dbReference>
<gene>
    <name evidence="3" type="ORF">R1sor_007826</name>
</gene>
<dbReference type="Pfam" id="PF03760">
    <property type="entry name" value="LEA_1"/>
    <property type="match status" value="1"/>
</dbReference>
<sequence>MQAVMADVKETVQNAAAKAEQKLGSAEASATEKTEKLMANDEAQKEEAQARKHEKEAEAYRLKEEQEAQNHDEKVQSKQEAHERAMQNVQTSNVSSTGQGNHQLGLPIDGNPYVEPPVATVPESEENRDGEGYPVDQPHKRVKTNFPSDQSDQSDQTQGSYPTPQPPTSADPVEHSYERAK</sequence>
<feature type="compositionally biased region" description="Polar residues" evidence="2">
    <location>
        <begin position="87"/>
        <end position="102"/>
    </location>
</feature>
<keyword evidence="4" id="KW-1185">Reference proteome</keyword>
<comment type="similarity">
    <text evidence="1">Belongs to the LEA type 1 family.</text>
</comment>
<protein>
    <recommendedName>
        <fullName evidence="5">Late embryogenesis abundant protein</fullName>
    </recommendedName>
</protein>
<evidence type="ECO:0008006" key="5">
    <source>
        <dbReference type="Google" id="ProtNLM"/>
    </source>
</evidence>
<feature type="region of interest" description="Disordered" evidence="2">
    <location>
        <begin position="14"/>
        <end position="181"/>
    </location>
</feature>
<feature type="compositionally biased region" description="Basic and acidic residues" evidence="2">
    <location>
        <begin position="172"/>
        <end position="181"/>
    </location>
</feature>